<evidence type="ECO:0000259" key="4">
    <source>
        <dbReference type="PROSITE" id="PS50995"/>
    </source>
</evidence>
<keyword evidence="1" id="KW-0805">Transcription regulation</keyword>
<dbReference type="EMBL" id="MDTU01000001">
    <property type="protein sequence ID" value="ODN43303.1"/>
    <property type="molecule type" value="Genomic_DNA"/>
</dbReference>
<proteinExistence type="predicted"/>
<reference evidence="5 6" key="1">
    <citation type="submission" date="2016-08" db="EMBL/GenBank/DDBJ databases">
        <title>Draft genome sequence of Candidatus Piscirickettsia litoralis, from seawater.</title>
        <authorList>
            <person name="Wan X."/>
            <person name="Lee A.J."/>
            <person name="Hou S."/>
            <person name="Donachie S.P."/>
        </authorList>
    </citation>
    <scope>NUCLEOTIDE SEQUENCE [LARGE SCALE GENOMIC DNA]</scope>
    <source>
        <strain evidence="5 6">Y2</strain>
    </source>
</reference>
<protein>
    <recommendedName>
        <fullName evidence="4">HTH marR-type domain-containing protein</fullName>
    </recommendedName>
</protein>
<dbReference type="PANTHER" id="PTHR42756">
    <property type="entry name" value="TRANSCRIPTIONAL REGULATOR, MARR"/>
    <property type="match status" value="1"/>
</dbReference>
<dbReference type="SMART" id="SM00347">
    <property type="entry name" value="HTH_MARR"/>
    <property type="match status" value="1"/>
</dbReference>
<keyword evidence="3" id="KW-0804">Transcription</keyword>
<evidence type="ECO:0000313" key="5">
    <source>
        <dbReference type="EMBL" id="ODN43303.1"/>
    </source>
</evidence>
<evidence type="ECO:0000256" key="3">
    <source>
        <dbReference type="ARBA" id="ARBA00023163"/>
    </source>
</evidence>
<dbReference type="Pfam" id="PF01047">
    <property type="entry name" value="MarR"/>
    <property type="match status" value="1"/>
</dbReference>
<gene>
    <name evidence="5" type="ORF">BGC07_10685</name>
</gene>
<dbReference type="SUPFAM" id="SSF46785">
    <property type="entry name" value="Winged helix' DNA-binding domain"/>
    <property type="match status" value="1"/>
</dbReference>
<feature type="domain" description="HTH marR-type" evidence="4">
    <location>
        <begin position="6"/>
        <end position="138"/>
    </location>
</feature>
<dbReference type="RefSeq" id="WP_069313101.1">
    <property type="nucleotide sequence ID" value="NZ_MDTU01000001.1"/>
</dbReference>
<keyword evidence="6" id="KW-1185">Reference proteome</keyword>
<sequence length="141" mass="16611">MNAQQFKSLHHAWRRASQQFRRNRKPILERFNLTKTDVKVLMTLNKKSTLTKNDLAHLLDFTPSSLTRSLDRLTAKSLIEKNACQEDKRHIKIMLTAAGFNMVKNYRSAMHVYWDSMLHDISDQDLEKFTELLQRIGNHND</sequence>
<name>A0ABX3A393_9GAMM</name>
<dbReference type="InterPro" id="IPR036388">
    <property type="entry name" value="WH-like_DNA-bd_sf"/>
</dbReference>
<dbReference type="InterPro" id="IPR000835">
    <property type="entry name" value="HTH_MarR-typ"/>
</dbReference>
<dbReference type="PROSITE" id="PS50995">
    <property type="entry name" value="HTH_MARR_2"/>
    <property type="match status" value="1"/>
</dbReference>
<evidence type="ECO:0000313" key="6">
    <source>
        <dbReference type="Proteomes" id="UP000094329"/>
    </source>
</evidence>
<organism evidence="5 6">
    <name type="scientific">Piscirickettsia litoralis</name>
    <dbReference type="NCBI Taxonomy" id="1891921"/>
    <lineage>
        <taxon>Bacteria</taxon>
        <taxon>Pseudomonadati</taxon>
        <taxon>Pseudomonadota</taxon>
        <taxon>Gammaproteobacteria</taxon>
        <taxon>Thiotrichales</taxon>
        <taxon>Piscirickettsiaceae</taxon>
        <taxon>Piscirickettsia</taxon>
    </lineage>
</organism>
<accession>A0ABX3A393</accession>
<dbReference type="PANTHER" id="PTHR42756:SF1">
    <property type="entry name" value="TRANSCRIPTIONAL REPRESSOR OF EMRAB OPERON"/>
    <property type="match status" value="1"/>
</dbReference>
<dbReference type="Gene3D" id="1.10.10.10">
    <property type="entry name" value="Winged helix-like DNA-binding domain superfamily/Winged helix DNA-binding domain"/>
    <property type="match status" value="1"/>
</dbReference>
<dbReference type="InterPro" id="IPR036390">
    <property type="entry name" value="WH_DNA-bd_sf"/>
</dbReference>
<comment type="caution">
    <text evidence="5">The sequence shown here is derived from an EMBL/GenBank/DDBJ whole genome shotgun (WGS) entry which is preliminary data.</text>
</comment>
<dbReference type="Proteomes" id="UP000094329">
    <property type="component" value="Unassembled WGS sequence"/>
</dbReference>
<evidence type="ECO:0000256" key="2">
    <source>
        <dbReference type="ARBA" id="ARBA00023125"/>
    </source>
</evidence>
<keyword evidence="2" id="KW-0238">DNA-binding</keyword>
<dbReference type="PRINTS" id="PR00598">
    <property type="entry name" value="HTHMARR"/>
</dbReference>
<evidence type="ECO:0000256" key="1">
    <source>
        <dbReference type="ARBA" id="ARBA00023015"/>
    </source>
</evidence>